<organism evidence="2 3">
    <name type="scientific">Agrobacterium rosae</name>
    <dbReference type="NCBI Taxonomy" id="1972867"/>
    <lineage>
        <taxon>Bacteria</taxon>
        <taxon>Pseudomonadati</taxon>
        <taxon>Pseudomonadota</taxon>
        <taxon>Alphaproteobacteria</taxon>
        <taxon>Hyphomicrobiales</taxon>
        <taxon>Rhizobiaceae</taxon>
        <taxon>Rhizobium/Agrobacterium group</taxon>
        <taxon>Agrobacterium</taxon>
    </lineage>
</organism>
<evidence type="ECO:0000256" key="1">
    <source>
        <dbReference type="SAM" id="SignalP"/>
    </source>
</evidence>
<gene>
    <name evidence="2" type="ORF">DSM25559_3805</name>
</gene>
<feature type="signal peptide" evidence="1">
    <location>
        <begin position="1"/>
        <end position="21"/>
    </location>
</feature>
<dbReference type="Proteomes" id="UP000187891">
    <property type="component" value="Unassembled WGS sequence"/>
</dbReference>
<dbReference type="AlphaFoldDB" id="A0A1R3U694"/>
<proteinExistence type="predicted"/>
<name>A0A1R3U694_9HYPH</name>
<dbReference type="EMBL" id="FMUE01000010">
    <property type="protein sequence ID" value="SCX31798.1"/>
    <property type="molecule type" value="Genomic_DNA"/>
</dbReference>
<evidence type="ECO:0000313" key="3">
    <source>
        <dbReference type="Proteomes" id="UP000187891"/>
    </source>
</evidence>
<reference evidence="3" key="1">
    <citation type="submission" date="2016-10" db="EMBL/GenBank/DDBJ databases">
        <authorList>
            <person name="Wibberg D."/>
        </authorList>
    </citation>
    <scope>NUCLEOTIDE SEQUENCE [LARGE SCALE GENOMIC DNA]</scope>
</reference>
<sequence length="366" mass="40111">MRFALFATTAAILSFATDSLAADLKLGNWNIQTLVYAGDPHTVFPDDYVRNATDFADLKRWRDQAGADVYFLQEVTSPAAIDEVFPTSEGWQYCISGQFSKDEAAGAGPACTTMGMTPAKPTGATRSQYTAVAWRAQAGVNVGPVEDYTELNVKSVDNDGTIRDVRWGLDVSVTAGSTTLRVLVVHMKSGCFDDRVNFRLFTVNPATTPPVKDACETLGRQMYPLHAWISARETAGDAWMVVGDFNRRFDAGAGRNQDEVLQAVTAYSPGADGHDRDNRQDITVYRAPYKVPSTCWADTLNALPATFADADDYNMLPIEFFLFGTSARAKLDPTSERQFAWTPSTAADRKRLSDHCPSTIALHSLQ</sequence>
<evidence type="ECO:0008006" key="4">
    <source>
        <dbReference type="Google" id="ProtNLM"/>
    </source>
</evidence>
<dbReference type="STRING" id="1907666.DSM25559_3805"/>
<protein>
    <recommendedName>
        <fullName evidence="4">Endonuclease/Exonuclease/phosphatase family protein</fullName>
    </recommendedName>
</protein>
<evidence type="ECO:0000313" key="2">
    <source>
        <dbReference type="EMBL" id="SCX31798.1"/>
    </source>
</evidence>
<dbReference type="Gene3D" id="3.60.10.10">
    <property type="entry name" value="Endonuclease/exonuclease/phosphatase"/>
    <property type="match status" value="1"/>
</dbReference>
<dbReference type="InterPro" id="IPR036691">
    <property type="entry name" value="Endo/exonu/phosph_ase_sf"/>
</dbReference>
<keyword evidence="1" id="KW-0732">Signal</keyword>
<dbReference type="RefSeq" id="WP_077121965.1">
    <property type="nucleotide sequence ID" value="NZ_FMUE01000010.1"/>
</dbReference>
<accession>A0A1R3U694</accession>
<dbReference type="SUPFAM" id="SSF56219">
    <property type="entry name" value="DNase I-like"/>
    <property type="match status" value="1"/>
</dbReference>
<feature type="chain" id="PRO_5012616388" description="Endonuclease/Exonuclease/phosphatase family protein" evidence="1">
    <location>
        <begin position="22"/>
        <end position="366"/>
    </location>
</feature>